<dbReference type="OrthoDB" id="1577640at2759"/>
<keyword evidence="2" id="KW-1185">Reference proteome</keyword>
<reference evidence="1" key="1">
    <citation type="submission" date="2022-10" db="EMBL/GenBank/DDBJ databases">
        <title>Tapping the CABI collections for fungal endophytes: first genome assemblies for Collariella, Neodidymelliopsis, Ascochyta clinopodiicola, Didymella pomorum, Didymosphaeria variabile, Neocosmospora piperis and Neocucurbitaria cava.</title>
        <authorList>
            <person name="Hill R."/>
        </authorList>
    </citation>
    <scope>NUCLEOTIDE SEQUENCE</scope>
    <source>
        <strain evidence="1">IMI 366586</strain>
    </source>
</reference>
<organism evidence="1 2">
    <name type="scientific">Fusarium piperis</name>
    <dbReference type="NCBI Taxonomy" id="1435070"/>
    <lineage>
        <taxon>Eukaryota</taxon>
        <taxon>Fungi</taxon>
        <taxon>Dikarya</taxon>
        <taxon>Ascomycota</taxon>
        <taxon>Pezizomycotina</taxon>
        <taxon>Sordariomycetes</taxon>
        <taxon>Hypocreomycetidae</taxon>
        <taxon>Hypocreales</taxon>
        <taxon>Nectriaceae</taxon>
        <taxon>Fusarium</taxon>
        <taxon>Fusarium solani species complex</taxon>
    </lineage>
</organism>
<name>A0A9W8WDM7_9HYPO</name>
<evidence type="ECO:0000313" key="2">
    <source>
        <dbReference type="Proteomes" id="UP001140502"/>
    </source>
</evidence>
<comment type="caution">
    <text evidence="1">The sequence shown here is derived from an EMBL/GenBank/DDBJ whole genome shotgun (WGS) entry which is preliminary data.</text>
</comment>
<dbReference type="EMBL" id="JAPEUR010000098">
    <property type="protein sequence ID" value="KAJ4321203.1"/>
    <property type="molecule type" value="Genomic_DNA"/>
</dbReference>
<dbReference type="Proteomes" id="UP001140502">
    <property type="component" value="Unassembled WGS sequence"/>
</dbReference>
<dbReference type="AlphaFoldDB" id="A0A9W8WDM7"/>
<gene>
    <name evidence="1" type="ORF">N0V84_005450</name>
</gene>
<sequence>MGDPLSVAANAIGIISFGIRVCKGLIDYSEAIRGRHQDVDDGINEVQSLLAVFESLDRTITRLETESPENAKSLLKHLRPAEGKLQCLEKVLAEVGVPIDAPNSAKGKMKEAYRAAIYPMKKSKLDGARQNIQSLLGILTLALQTVNLPMP</sequence>
<evidence type="ECO:0000313" key="1">
    <source>
        <dbReference type="EMBL" id="KAJ4321203.1"/>
    </source>
</evidence>
<protein>
    <recommendedName>
        <fullName evidence="3">NACHT-NTPase and P-loop NTPases N-terminal domain-containing protein</fullName>
    </recommendedName>
</protein>
<accession>A0A9W8WDM7</accession>
<proteinExistence type="predicted"/>
<evidence type="ECO:0008006" key="3">
    <source>
        <dbReference type="Google" id="ProtNLM"/>
    </source>
</evidence>